<evidence type="ECO:0000313" key="4">
    <source>
        <dbReference type="EMBL" id="ASU35613.1"/>
    </source>
</evidence>
<dbReference type="AlphaFoldDB" id="A0A223P0G2"/>
<organism evidence="4 5">
    <name type="scientific">Mucilaginibacter xinganensis</name>
    <dbReference type="NCBI Taxonomy" id="1234841"/>
    <lineage>
        <taxon>Bacteria</taxon>
        <taxon>Pseudomonadati</taxon>
        <taxon>Bacteroidota</taxon>
        <taxon>Sphingobacteriia</taxon>
        <taxon>Sphingobacteriales</taxon>
        <taxon>Sphingobacteriaceae</taxon>
        <taxon>Mucilaginibacter</taxon>
    </lineage>
</organism>
<evidence type="ECO:0000256" key="2">
    <source>
        <dbReference type="ARBA" id="ARBA00023315"/>
    </source>
</evidence>
<dbReference type="PROSITE" id="PS51186">
    <property type="entry name" value="GNAT"/>
    <property type="match status" value="1"/>
</dbReference>
<dbReference type="InterPro" id="IPR050680">
    <property type="entry name" value="YpeA/RimI_acetyltransf"/>
</dbReference>
<gene>
    <name evidence="4" type="ORF">MuYL_3728</name>
</gene>
<dbReference type="PANTHER" id="PTHR43420">
    <property type="entry name" value="ACETYLTRANSFERASE"/>
    <property type="match status" value="1"/>
</dbReference>
<sequence length="153" mass="17152">MQIKRITISDYHLVIPLFNSYRVFYKQPSDLDLAGHFIKSRLQNNESVIFAALTNDNGEQTPAGFTQLYPLLSSVKATRNWLLNDLFVDAAFRKQGIGEALIKMAMEFAGNNGATYLKLETAADNYTAQSLYEAIGFVKKQAAGSFLVYQIQL</sequence>
<keyword evidence="1 4" id="KW-0808">Transferase</keyword>
<dbReference type="Gene3D" id="3.40.630.30">
    <property type="match status" value="1"/>
</dbReference>
<dbReference type="InterPro" id="IPR016181">
    <property type="entry name" value="Acyl_CoA_acyltransferase"/>
</dbReference>
<dbReference type="SUPFAM" id="SSF55729">
    <property type="entry name" value="Acyl-CoA N-acyltransferases (Nat)"/>
    <property type="match status" value="1"/>
</dbReference>
<dbReference type="Proteomes" id="UP000215002">
    <property type="component" value="Chromosome"/>
</dbReference>
<name>A0A223P0G2_9SPHI</name>
<dbReference type="InterPro" id="IPR000182">
    <property type="entry name" value="GNAT_dom"/>
</dbReference>
<accession>A0A223P0G2</accession>
<keyword evidence="5" id="KW-1185">Reference proteome</keyword>
<protein>
    <submittedName>
        <fullName evidence="4">GNAT family N-acetyltransferase</fullName>
    </submittedName>
</protein>
<proteinExistence type="predicted"/>
<keyword evidence="2" id="KW-0012">Acyltransferase</keyword>
<dbReference type="GO" id="GO:0016747">
    <property type="term" value="F:acyltransferase activity, transferring groups other than amino-acyl groups"/>
    <property type="evidence" value="ECO:0007669"/>
    <property type="project" value="InterPro"/>
</dbReference>
<dbReference type="KEGG" id="muc:MuYL_3728"/>
<feature type="domain" description="N-acetyltransferase" evidence="3">
    <location>
        <begin position="1"/>
        <end position="153"/>
    </location>
</feature>
<evidence type="ECO:0000313" key="5">
    <source>
        <dbReference type="Proteomes" id="UP000215002"/>
    </source>
</evidence>
<dbReference type="EMBL" id="CP022743">
    <property type="protein sequence ID" value="ASU35613.1"/>
    <property type="molecule type" value="Genomic_DNA"/>
</dbReference>
<evidence type="ECO:0000256" key="1">
    <source>
        <dbReference type="ARBA" id="ARBA00022679"/>
    </source>
</evidence>
<evidence type="ECO:0000259" key="3">
    <source>
        <dbReference type="PROSITE" id="PS51186"/>
    </source>
</evidence>
<dbReference type="RefSeq" id="WP_094571765.1">
    <property type="nucleotide sequence ID" value="NZ_CP022743.1"/>
</dbReference>
<dbReference type="OrthoDB" id="9792929at2"/>
<dbReference type="Pfam" id="PF00583">
    <property type="entry name" value="Acetyltransf_1"/>
    <property type="match status" value="1"/>
</dbReference>
<reference evidence="4 5" key="1">
    <citation type="submission" date="2017-08" db="EMBL/GenBank/DDBJ databases">
        <title>Complete genome sequence of Mucilaginibacter sp. strain BJC16-A31.</title>
        <authorList>
            <consortium name="Henan University of Science and Technology"/>
            <person name="You X."/>
        </authorList>
    </citation>
    <scope>NUCLEOTIDE SEQUENCE [LARGE SCALE GENOMIC DNA]</scope>
    <source>
        <strain evidence="4 5">BJC16-A31</strain>
    </source>
</reference>
<dbReference type="CDD" id="cd04301">
    <property type="entry name" value="NAT_SF"/>
    <property type="match status" value="1"/>
</dbReference>